<sequence>MDSPYFKFNYCDAINVFLDFSALFLDCASHNLIKYTNLSTFLKFLGAGNKKTELKCPVFLMKLTN</sequence>
<dbReference type="EMBL" id="NGDO01000057">
    <property type="protein sequence ID" value="OTL95831.1"/>
    <property type="molecule type" value="Genomic_DNA"/>
</dbReference>
<proteinExistence type="predicted"/>
<gene>
    <name evidence="1" type="ORF">B9X58_14245</name>
</gene>
<reference evidence="1 2" key="1">
    <citation type="submission" date="2017-05" db="EMBL/GenBank/DDBJ databases">
        <authorList>
            <person name="Kreiswirth B."/>
            <person name="Manca C."/>
            <person name="Chen L."/>
            <person name="Evans S."/>
            <person name="Fowler V."/>
            <person name="Patel R."/>
            <person name="Chambers H."/>
            <person name="Bonomo R."/>
            <person name="Paul V."/>
            <person name="Sankar J."/>
            <person name="Gaind R."/>
            <person name="Ray P."/>
            <person name="Gautam V."/>
            <person name="Biswal M."/>
            <person name="Datta S."/>
            <person name="Walia K."/>
            <person name="Adams M."/>
            <person name="Nelson K."/>
            <person name="Sutton G."/>
            <person name="Fouts D."/>
            <person name="Hujer K."/>
            <person name="Hujer A."/>
        </authorList>
    </citation>
    <scope>NUCLEOTIDE SEQUENCE [LARGE SCALE GENOMIC DNA]</scope>
    <source>
        <strain evidence="1 2">PR324</strain>
    </source>
</reference>
<name>A0AB36LZZ5_ACINO</name>
<accession>A0AB36LZZ5</accession>
<evidence type="ECO:0000313" key="2">
    <source>
        <dbReference type="Proteomes" id="UP000194767"/>
    </source>
</evidence>
<evidence type="ECO:0000313" key="1">
    <source>
        <dbReference type="EMBL" id="OTL95831.1"/>
    </source>
</evidence>
<protein>
    <submittedName>
        <fullName evidence="1">Uncharacterized protein</fullName>
    </submittedName>
</protein>
<dbReference type="AlphaFoldDB" id="A0AB36LZZ5"/>
<organism evidence="1 2">
    <name type="scientific">Acinetobacter nosocomialis</name>
    <dbReference type="NCBI Taxonomy" id="106654"/>
    <lineage>
        <taxon>Bacteria</taxon>
        <taxon>Pseudomonadati</taxon>
        <taxon>Pseudomonadota</taxon>
        <taxon>Gammaproteobacteria</taxon>
        <taxon>Moraxellales</taxon>
        <taxon>Moraxellaceae</taxon>
        <taxon>Acinetobacter</taxon>
        <taxon>Acinetobacter calcoaceticus/baumannii complex</taxon>
    </lineage>
</organism>
<dbReference type="Proteomes" id="UP000194767">
    <property type="component" value="Unassembled WGS sequence"/>
</dbReference>
<comment type="caution">
    <text evidence="1">The sequence shown here is derived from an EMBL/GenBank/DDBJ whole genome shotgun (WGS) entry which is preliminary data.</text>
</comment>